<name>A0A917CRM0_9GAMM</name>
<feature type="transmembrane region" description="Helical" evidence="1">
    <location>
        <begin position="232"/>
        <end position="250"/>
    </location>
</feature>
<feature type="transmembrane region" description="Helical" evidence="1">
    <location>
        <begin position="21"/>
        <end position="40"/>
    </location>
</feature>
<sequence>MNALITVMRKELLDLFRDRKTIAISLAFTLLAPLLILGMAKLANNRMSTQLEKPLELPVIGAERAPNLINWLSGRNVLIKPAPANPEGEIAAQNVEVILSIPADYAEKWRAGEPAPVEVISDSSRDDARIPTERLNALLDNYSRSAGALRLLARGVSPSAGQAVLVERKDLATPESRIGQALAFLPYLLILSGFLGGAYLVIDATAGERERQSLEPLLATPAARGAIMSGKIAAACVFGMFSLVLTLLAFKGSFVVAGAMGLKLGMGWAAVGQILVVLLPIVLIGTCLLTLIAAGAKSVKEAQSYMSALMMLPIIPTVVLMVNPIKNQLWQFAVPFLSQNQLILKIVRSESVSSAEWAVYLAAGFGLGAVLWWLAARRYHDEKLAVSG</sequence>
<keyword evidence="1" id="KW-1133">Transmembrane helix</keyword>
<dbReference type="PANTHER" id="PTHR43471:SF3">
    <property type="entry name" value="ABC TRANSPORTER PERMEASE PROTEIN NATB"/>
    <property type="match status" value="1"/>
</dbReference>
<dbReference type="Proteomes" id="UP000632858">
    <property type="component" value="Unassembled WGS sequence"/>
</dbReference>
<evidence type="ECO:0000256" key="1">
    <source>
        <dbReference type="SAM" id="Phobius"/>
    </source>
</evidence>
<protein>
    <submittedName>
        <fullName evidence="2">Sodium ABC transporter permease</fullName>
    </submittedName>
</protein>
<dbReference type="EMBL" id="BMFO01000003">
    <property type="protein sequence ID" value="GGF94747.1"/>
    <property type="molecule type" value="Genomic_DNA"/>
</dbReference>
<keyword evidence="3" id="KW-1185">Reference proteome</keyword>
<dbReference type="GO" id="GO:0140359">
    <property type="term" value="F:ABC-type transporter activity"/>
    <property type="evidence" value="ECO:0007669"/>
    <property type="project" value="InterPro"/>
</dbReference>
<feature type="transmembrane region" description="Helical" evidence="1">
    <location>
        <begin position="270"/>
        <end position="293"/>
    </location>
</feature>
<gene>
    <name evidence="2" type="primary">natB</name>
    <name evidence="2" type="ORF">GCM10010960_15580</name>
</gene>
<dbReference type="RefSeq" id="WP_188449638.1">
    <property type="nucleotide sequence ID" value="NZ_BMFO01000003.1"/>
</dbReference>
<dbReference type="PANTHER" id="PTHR43471">
    <property type="entry name" value="ABC TRANSPORTER PERMEASE"/>
    <property type="match status" value="1"/>
</dbReference>
<comment type="caution">
    <text evidence="2">The sequence shown here is derived from an EMBL/GenBank/DDBJ whole genome shotgun (WGS) entry which is preliminary data.</text>
</comment>
<feature type="transmembrane region" description="Helical" evidence="1">
    <location>
        <begin position="184"/>
        <end position="202"/>
    </location>
</feature>
<keyword evidence="1" id="KW-0812">Transmembrane</keyword>
<dbReference type="Pfam" id="PF12679">
    <property type="entry name" value="ABC2_membrane_2"/>
    <property type="match status" value="1"/>
</dbReference>
<keyword evidence="1" id="KW-0472">Membrane</keyword>
<reference evidence="2" key="2">
    <citation type="submission" date="2020-09" db="EMBL/GenBank/DDBJ databases">
        <authorList>
            <person name="Sun Q."/>
            <person name="Zhou Y."/>
        </authorList>
    </citation>
    <scope>NUCLEOTIDE SEQUENCE</scope>
    <source>
        <strain evidence="2">CGMCC 1.12726</strain>
    </source>
</reference>
<proteinExistence type="predicted"/>
<feature type="transmembrane region" description="Helical" evidence="1">
    <location>
        <begin position="357"/>
        <end position="375"/>
    </location>
</feature>
<accession>A0A917CRM0</accession>
<reference evidence="2" key="1">
    <citation type="journal article" date="2014" name="Int. J. Syst. Evol. Microbiol.">
        <title>Complete genome sequence of Corynebacterium casei LMG S-19264T (=DSM 44701T), isolated from a smear-ripened cheese.</title>
        <authorList>
            <consortium name="US DOE Joint Genome Institute (JGI-PGF)"/>
            <person name="Walter F."/>
            <person name="Albersmeier A."/>
            <person name="Kalinowski J."/>
            <person name="Ruckert C."/>
        </authorList>
    </citation>
    <scope>NUCLEOTIDE SEQUENCE</scope>
    <source>
        <strain evidence="2">CGMCC 1.12726</strain>
    </source>
</reference>
<evidence type="ECO:0000313" key="3">
    <source>
        <dbReference type="Proteomes" id="UP000632858"/>
    </source>
</evidence>
<dbReference type="GO" id="GO:0016020">
    <property type="term" value="C:membrane"/>
    <property type="evidence" value="ECO:0007669"/>
    <property type="project" value="UniProtKB-SubCell"/>
</dbReference>
<dbReference type="AlphaFoldDB" id="A0A917CRM0"/>
<evidence type="ECO:0000313" key="2">
    <source>
        <dbReference type="EMBL" id="GGF94747.1"/>
    </source>
</evidence>
<feature type="transmembrane region" description="Helical" evidence="1">
    <location>
        <begin position="305"/>
        <end position="325"/>
    </location>
</feature>
<organism evidence="2 3">
    <name type="scientific">Arenimonas maotaiensis</name>
    <dbReference type="NCBI Taxonomy" id="1446479"/>
    <lineage>
        <taxon>Bacteria</taxon>
        <taxon>Pseudomonadati</taxon>
        <taxon>Pseudomonadota</taxon>
        <taxon>Gammaproteobacteria</taxon>
        <taxon>Lysobacterales</taxon>
        <taxon>Lysobacteraceae</taxon>
        <taxon>Arenimonas</taxon>
    </lineage>
</organism>